<dbReference type="Proteomes" id="UP000298327">
    <property type="component" value="Unassembled WGS sequence"/>
</dbReference>
<evidence type="ECO:0000256" key="2">
    <source>
        <dbReference type="ARBA" id="ARBA00004922"/>
    </source>
</evidence>
<dbReference type="GO" id="GO:0005789">
    <property type="term" value="C:endoplasmic reticulum membrane"/>
    <property type="evidence" value="ECO:0007669"/>
    <property type="project" value="UniProtKB-SubCell"/>
</dbReference>
<keyword evidence="10" id="KW-0472">Membrane</keyword>
<dbReference type="STRING" id="205917.A0A4Y9XQA0"/>
<comment type="function">
    <text evidence="12">GDP-Man:Man(3)GlcNAc(2)-PP-Dol alpha-1,2-mannosyltransferase that operates in the biosynthetic pathway of dolichol-linked oligosaccharides, the glycan precursors employed in protein asparagine (N)-glycosylation. The assembly of dolichol-linked oligosaccharides begins on the cytosolic side of the endoplasmic reticulum membrane and finishes in its lumen. The sequential addition of sugars to dolichol pyrophosphate produces dolichol-linked oligosaccharides containing fourteen sugars, including two GlcNAcs, nine mannoses and three glucoses. Once assembled, the oligosaccharide is transferred from the lipid to nascent proteins by oligosaccharyltransferases. Catalyzes, on the cytoplasmic face of the endoplasmic reticulum, the addition of the fourth and fifth mannose residues to the dolichol-linked oligosaccharide chain, to produce Man(5)GlcNAc(2)-PP-dolichol core oligosaccharide.</text>
</comment>
<comment type="caution">
    <text evidence="16">The sequence shown here is derived from an EMBL/GenBank/DDBJ whole genome shotgun (WGS) entry which is preliminary data.</text>
</comment>
<feature type="domain" description="ALG11 mannosyltransferase N-terminal" evidence="15">
    <location>
        <begin position="42"/>
        <end position="249"/>
    </location>
</feature>
<evidence type="ECO:0000256" key="6">
    <source>
        <dbReference type="ARBA" id="ARBA00022679"/>
    </source>
</evidence>
<dbReference type="EC" id="2.4.1.131" evidence="3 12"/>
<evidence type="ECO:0000259" key="14">
    <source>
        <dbReference type="Pfam" id="PF00534"/>
    </source>
</evidence>
<evidence type="ECO:0000259" key="15">
    <source>
        <dbReference type="Pfam" id="PF15924"/>
    </source>
</evidence>
<evidence type="ECO:0000256" key="3">
    <source>
        <dbReference type="ARBA" id="ARBA00012645"/>
    </source>
</evidence>
<dbReference type="GO" id="GO:0004377">
    <property type="term" value="F:GDP-Man:Man(3)GlcNAc(2)-PP-Dol alpha-1,2-mannosyltransferase activity"/>
    <property type="evidence" value="ECO:0007669"/>
    <property type="project" value="UniProtKB-UniRule"/>
</dbReference>
<evidence type="ECO:0000256" key="8">
    <source>
        <dbReference type="ARBA" id="ARBA00022824"/>
    </source>
</evidence>
<protein>
    <recommendedName>
        <fullName evidence="4 12">GDP-Man:Man(3)GlcNAc(2)-PP-Dol alpha-1,2-mannosyltransferase</fullName>
        <ecNumber evidence="3 12">2.4.1.131</ecNumber>
    </recommendedName>
</protein>
<evidence type="ECO:0000256" key="11">
    <source>
        <dbReference type="ARBA" id="ARBA00045065"/>
    </source>
</evidence>
<comment type="similarity">
    <text evidence="12">Belongs to the glycosyltransferase group 1 family. Glycosyltransferase 4 subfamily.</text>
</comment>
<proteinExistence type="inferred from homology"/>
<dbReference type="InterPro" id="IPR001296">
    <property type="entry name" value="Glyco_trans_1"/>
</dbReference>
<keyword evidence="9" id="KW-1133">Transmembrane helix</keyword>
<dbReference type="PANTHER" id="PTHR45919">
    <property type="entry name" value="GDP-MAN:MAN(3)GLCNAC(2)-PP-DOL ALPHA-1,2-MANNOSYLTRANSFERASE"/>
    <property type="match status" value="1"/>
</dbReference>
<keyword evidence="8 12" id="KW-0256">Endoplasmic reticulum</keyword>
<dbReference type="UniPathway" id="UPA00378"/>
<dbReference type="OrthoDB" id="2276068at2759"/>
<evidence type="ECO:0000256" key="5">
    <source>
        <dbReference type="ARBA" id="ARBA00022676"/>
    </source>
</evidence>
<feature type="chain" id="PRO_5021382869" description="GDP-Man:Man(3)GlcNAc(2)-PP-Dol alpha-1,2-mannosyltransferase" evidence="13">
    <location>
        <begin position="23"/>
        <end position="536"/>
    </location>
</feature>
<evidence type="ECO:0000256" key="1">
    <source>
        <dbReference type="ARBA" id="ARBA00004389"/>
    </source>
</evidence>
<dbReference type="Pfam" id="PF00534">
    <property type="entry name" value="Glycos_transf_1"/>
    <property type="match status" value="1"/>
</dbReference>
<evidence type="ECO:0000256" key="12">
    <source>
        <dbReference type="RuleBase" id="RU367051"/>
    </source>
</evidence>
<dbReference type="InterPro" id="IPR038013">
    <property type="entry name" value="ALG11"/>
</dbReference>
<feature type="signal peptide" evidence="13">
    <location>
        <begin position="1"/>
        <end position="22"/>
    </location>
</feature>
<evidence type="ECO:0000256" key="9">
    <source>
        <dbReference type="ARBA" id="ARBA00022989"/>
    </source>
</evidence>
<dbReference type="InterPro" id="IPR031814">
    <property type="entry name" value="ALG11_N"/>
</dbReference>
<evidence type="ECO:0000313" key="16">
    <source>
        <dbReference type="EMBL" id="TFY51958.1"/>
    </source>
</evidence>
<comment type="subcellular location">
    <subcellularLocation>
        <location evidence="1">Endoplasmic reticulum membrane</location>
        <topology evidence="1">Single-pass membrane protein</topology>
    </subcellularLocation>
</comment>
<keyword evidence="17" id="KW-1185">Reference proteome</keyword>
<evidence type="ECO:0000256" key="4">
    <source>
        <dbReference type="ARBA" id="ARBA00022018"/>
    </source>
</evidence>
<dbReference type="Gene3D" id="3.40.50.2000">
    <property type="entry name" value="Glycogen Phosphorylase B"/>
    <property type="match status" value="1"/>
</dbReference>
<feature type="domain" description="Glycosyl transferase family 1" evidence="14">
    <location>
        <begin position="409"/>
        <end position="512"/>
    </location>
</feature>
<evidence type="ECO:0000313" key="17">
    <source>
        <dbReference type="Proteomes" id="UP000298327"/>
    </source>
</evidence>
<organism evidence="16 17">
    <name type="scientific">Dentipellis fragilis</name>
    <dbReference type="NCBI Taxonomy" id="205917"/>
    <lineage>
        <taxon>Eukaryota</taxon>
        <taxon>Fungi</taxon>
        <taxon>Dikarya</taxon>
        <taxon>Basidiomycota</taxon>
        <taxon>Agaricomycotina</taxon>
        <taxon>Agaricomycetes</taxon>
        <taxon>Russulales</taxon>
        <taxon>Hericiaceae</taxon>
        <taxon>Dentipellis</taxon>
    </lineage>
</organism>
<dbReference type="GO" id="GO:0006487">
    <property type="term" value="P:protein N-linked glycosylation"/>
    <property type="evidence" value="ECO:0007669"/>
    <property type="project" value="TreeGrafter"/>
</dbReference>
<gene>
    <name evidence="16" type="ORF">EVG20_g10766</name>
</gene>
<keyword evidence="6 12" id="KW-0808">Transferase</keyword>
<reference evidence="16 17" key="1">
    <citation type="submission" date="2019-02" db="EMBL/GenBank/DDBJ databases">
        <title>Genome sequencing of the rare red list fungi Dentipellis fragilis.</title>
        <authorList>
            <person name="Buettner E."/>
            <person name="Kellner H."/>
        </authorList>
    </citation>
    <scope>NUCLEOTIDE SEQUENCE [LARGE SCALE GENOMIC DNA]</scope>
    <source>
        <strain evidence="16 17">DSM 105465</strain>
    </source>
</reference>
<name>A0A4Y9XQA0_9AGAM</name>
<keyword evidence="13" id="KW-0732">Signal</keyword>
<sequence length="536" mass="60459">MIYSLTFLLIVLLAYVRNLRDAHEDQRVKLFKTLGIEEPRKKKIVGFFHPYCNAGGGGERVLWAAVSFIQRTEPDVISVVYSGDKDATKEQIIAKVKSRFDITLSPDTLHFVFLDSREYVEDAKWPRFTLLGQSLGSMYLAWEAVSQLVPDLYIDTMGYAFTFFAVSWLTGVPIGAYVHYPTISTDMLARIQSRKTTHTNSDAIASSPILSRGKLLYYRIFMYHYAQALRHASFIMVNSSWTKNHVDSILAYSDPLLDALHMPLEVIILPLRLIFKYILPTVSANKIPRTTPKEALIVCPSCDTREMSKLPLEGRERMVISICQFRPEKDHPAQLRALSELLRNYPQYRAPFTGIDGGVKLVLIGGSRNDGDAARIEGLRQLAKDLDIEVHLMFALDQLTLAYPKFSHAQDHVEFAVNAPFPEMLTYLARASIGLNTMVDEHFGINVVEYMAAGLIPISHASGGPLHDIIVPYDGQPTGFHARDPASFAEAIYKALSLPKEEELALRQRARARAVEAFSEQAFEEGWKASGWRQWL</sequence>
<keyword evidence="5 12" id="KW-0328">Glycosyltransferase</keyword>
<dbReference type="EMBL" id="SEOQ01001400">
    <property type="protein sequence ID" value="TFY51958.1"/>
    <property type="molecule type" value="Genomic_DNA"/>
</dbReference>
<evidence type="ECO:0000256" key="7">
    <source>
        <dbReference type="ARBA" id="ARBA00022692"/>
    </source>
</evidence>
<dbReference type="SUPFAM" id="SSF53756">
    <property type="entry name" value="UDP-Glycosyltransferase/glycogen phosphorylase"/>
    <property type="match status" value="1"/>
</dbReference>
<comment type="pathway">
    <text evidence="2 12">Protein modification; protein glycosylation.</text>
</comment>
<keyword evidence="7" id="KW-0812">Transmembrane</keyword>
<comment type="catalytic activity">
    <reaction evidence="11 12">
        <text>an alpha-D-Man-(1-&gt;3)-[alpha-D-Man-(1-&gt;6)]-beta-D-Man-(1-&gt;4)-beta-D-GlcNAc-(1-&gt;4)-alpha-D-GlcNAc-diphospho-di-trans,poly-cis-dolichol + 2 GDP-alpha-D-mannose = an alpha-D-Man-(1-&gt;2)-alpha-D-Man-(1-&gt;2)-alpha-D-Man-(1-&gt;3)-[alpha-D-Man-(1-&gt;6)]-beta-D-Man-(1-&gt;4)-beta-D-GlcNAc-(1-&gt;4)-alpha-D-GlcNAc-diphospho-di-trans,poly-cis-dolichol + 2 GDP + 2 H(+)</text>
        <dbReference type="Rhea" id="RHEA:29523"/>
        <dbReference type="Rhea" id="RHEA-COMP:19515"/>
        <dbReference type="Rhea" id="RHEA-COMP:19516"/>
        <dbReference type="ChEBI" id="CHEBI:15378"/>
        <dbReference type="ChEBI" id="CHEBI:57527"/>
        <dbReference type="ChEBI" id="CHEBI:58189"/>
        <dbReference type="ChEBI" id="CHEBI:132511"/>
        <dbReference type="ChEBI" id="CHEBI:132515"/>
        <dbReference type="EC" id="2.4.1.131"/>
    </reaction>
    <physiologicalReaction direction="left-to-right" evidence="11 12">
        <dbReference type="Rhea" id="RHEA:29524"/>
    </physiologicalReaction>
</comment>
<dbReference type="AlphaFoldDB" id="A0A4Y9XQA0"/>
<dbReference type="Pfam" id="PF15924">
    <property type="entry name" value="ALG11_N"/>
    <property type="match status" value="1"/>
</dbReference>
<dbReference type="PANTHER" id="PTHR45919:SF1">
    <property type="entry name" value="GDP-MAN:MAN(3)GLCNAC(2)-PP-DOL ALPHA-1,2-MANNOSYLTRANSFERASE"/>
    <property type="match status" value="1"/>
</dbReference>
<accession>A0A4Y9XQA0</accession>
<evidence type="ECO:0000256" key="10">
    <source>
        <dbReference type="ARBA" id="ARBA00023136"/>
    </source>
</evidence>
<evidence type="ECO:0000256" key="13">
    <source>
        <dbReference type="SAM" id="SignalP"/>
    </source>
</evidence>
<dbReference type="CDD" id="cd03806">
    <property type="entry name" value="GT4_ALG11-like"/>
    <property type="match status" value="1"/>
</dbReference>